<dbReference type="AlphaFoldDB" id="A0A0G1U786"/>
<dbReference type="PANTHER" id="PTHR38659">
    <property type="entry name" value="METAL-DEPENDENT PHOSPHOHYDROLASE"/>
    <property type="match status" value="1"/>
</dbReference>
<dbReference type="SMART" id="SM00471">
    <property type="entry name" value="HDc"/>
    <property type="match status" value="1"/>
</dbReference>
<reference evidence="2 3" key="1">
    <citation type="journal article" date="2015" name="Nature">
        <title>rRNA introns, odd ribosomes, and small enigmatic genomes across a large radiation of phyla.</title>
        <authorList>
            <person name="Brown C.T."/>
            <person name="Hug L.A."/>
            <person name="Thomas B.C."/>
            <person name="Sharon I."/>
            <person name="Castelle C.J."/>
            <person name="Singh A."/>
            <person name="Wilkins M.J."/>
            <person name="Williams K.H."/>
            <person name="Banfield J.F."/>
        </authorList>
    </citation>
    <scope>NUCLEOTIDE SEQUENCE [LARGE SCALE GENOMIC DNA]</scope>
</reference>
<protein>
    <submittedName>
        <fullName evidence="2">Metal dependent phosphohydrolase</fullName>
    </submittedName>
</protein>
<dbReference type="InterPro" id="IPR003607">
    <property type="entry name" value="HD/PDEase_dom"/>
</dbReference>
<accession>A0A0G1U786</accession>
<evidence type="ECO:0000313" key="3">
    <source>
        <dbReference type="Proteomes" id="UP000033860"/>
    </source>
</evidence>
<organism evidence="2 3">
    <name type="scientific">Candidatus Beckwithbacteria bacterium GW2011_GWB1_47_15</name>
    <dbReference type="NCBI Taxonomy" id="1618371"/>
    <lineage>
        <taxon>Bacteria</taxon>
        <taxon>Candidatus Beckwithiibacteriota</taxon>
    </lineage>
</organism>
<dbReference type="InterPro" id="IPR006674">
    <property type="entry name" value="HD_domain"/>
</dbReference>
<dbReference type="NCBIfam" id="TIGR00277">
    <property type="entry name" value="HDIG"/>
    <property type="match status" value="1"/>
</dbReference>
<dbReference type="PANTHER" id="PTHR38659:SF1">
    <property type="entry name" value="METAL DEPENDENT PHOSPHOHYDROLASE"/>
    <property type="match status" value="1"/>
</dbReference>
<evidence type="ECO:0000259" key="1">
    <source>
        <dbReference type="SMART" id="SM00471"/>
    </source>
</evidence>
<name>A0A0G1U786_9BACT</name>
<dbReference type="GO" id="GO:0016787">
    <property type="term" value="F:hydrolase activity"/>
    <property type="evidence" value="ECO:0007669"/>
    <property type="project" value="UniProtKB-KW"/>
</dbReference>
<feature type="domain" description="HD/PDEase" evidence="1">
    <location>
        <begin position="15"/>
        <end position="123"/>
    </location>
</feature>
<dbReference type="Proteomes" id="UP000033860">
    <property type="component" value="Unassembled WGS sequence"/>
</dbReference>
<dbReference type="InterPro" id="IPR006675">
    <property type="entry name" value="HDIG_dom"/>
</dbReference>
<evidence type="ECO:0000313" key="2">
    <source>
        <dbReference type="EMBL" id="KKU62063.1"/>
    </source>
</evidence>
<dbReference type="PATRIC" id="fig|1618371.3.peg.278"/>
<keyword evidence="2" id="KW-0378">Hydrolase</keyword>
<proteinExistence type="predicted"/>
<comment type="caution">
    <text evidence="2">The sequence shown here is derived from an EMBL/GenBank/DDBJ whole genome shotgun (WGS) entry which is preliminary data.</text>
</comment>
<dbReference type="EMBL" id="LCNT01000001">
    <property type="protein sequence ID" value="KKU62063.1"/>
    <property type="molecule type" value="Genomic_DNA"/>
</dbReference>
<sequence length="184" mass="20901">MTRDEALALVSGWTKNQNLIKHMLAVEAQMRALAKHFREDPEQWGLAGLIHDADYDQWPESHPQKTLDELQKRGEPGWLTDAVRRHAWGYHGFKEEPETKLEWSLYCCDELSGLIIACALVRPDKKLASVEVDSVLKKWKKKDFAAGVHREQIELCEEKLGIKLNDFIGICLQALQGIAGDLGL</sequence>
<dbReference type="SUPFAM" id="SSF109604">
    <property type="entry name" value="HD-domain/PDEase-like"/>
    <property type="match status" value="1"/>
</dbReference>
<dbReference type="Pfam" id="PF01966">
    <property type="entry name" value="HD"/>
    <property type="match status" value="1"/>
</dbReference>
<gene>
    <name evidence="2" type="ORF">UX85_C0001G0277</name>
</gene>
<dbReference type="Gene3D" id="1.10.3210.10">
    <property type="entry name" value="Hypothetical protein af1432"/>
    <property type="match status" value="1"/>
</dbReference>